<evidence type="ECO:0000256" key="1">
    <source>
        <dbReference type="SAM" id="MobiDB-lite"/>
    </source>
</evidence>
<gene>
    <name evidence="2" type="ORF">CPB83DRAFT_898367</name>
</gene>
<keyword evidence="3" id="KW-1185">Reference proteome</keyword>
<feature type="region of interest" description="Disordered" evidence="1">
    <location>
        <begin position="33"/>
        <end position="97"/>
    </location>
</feature>
<feature type="compositionally biased region" description="Pro residues" evidence="1">
    <location>
        <begin position="39"/>
        <end position="49"/>
    </location>
</feature>
<evidence type="ECO:0000313" key="2">
    <source>
        <dbReference type="EMBL" id="KAF9523910.1"/>
    </source>
</evidence>
<feature type="compositionally biased region" description="Basic and acidic residues" evidence="1">
    <location>
        <begin position="60"/>
        <end position="71"/>
    </location>
</feature>
<name>A0A9P6JKJ5_9AGAR</name>
<dbReference type="AlphaFoldDB" id="A0A9P6JKJ5"/>
<organism evidence="2 3">
    <name type="scientific">Crepidotus variabilis</name>
    <dbReference type="NCBI Taxonomy" id="179855"/>
    <lineage>
        <taxon>Eukaryota</taxon>
        <taxon>Fungi</taxon>
        <taxon>Dikarya</taxon>
        <taxon>Basidiomycota</taxon>
        <taxon>Agaricomycotina</taxon>
        <taxon>Agaricomycetes</taxon>
        <taxon>Agaricomycetidae</taxon>
        <taxon>Agaricales</taxon>
        <taxon>Agaricineae</taxon>
        <taxon>Crepidotaceae</taxon>
        <taxon>Crepidotus</taxon>
    </lineage>
</organism>
<comment type="caution">
    <text evidence="2">The sequence shown here is derived from an EMBL/GenBank/DDBJ whole genome shotgun (WGS) entry which is preliminary data.</text>
</comment>
<feature type="compositionally biased region" description="Low complexity" evidence="1">
    <location>
        <begin position="50"/>
        <end position="59"/>
    </location>
</feature>
<sequence length="308" mass="34590">MTRLVEPTLNELVGLGWQDPLDEFFPTTFASSSTTYIPLSPPPPPPPFFPSLSPSSPSIDRIRMEDLEKPKGRLSRRALSSPYPRRSPRASEKSRPFGPQFVNSEMFLFKYWSEENFFQNDESNSDRTAITTSTGRTRSERRTYFRKDDRWVDPWYIAANQRPPWWRRANYKHRGINWQEVDPSGRMPLHWMKQYGIEQEANETATSLVVSPSTSSANATPRALAITVPSLTNSSSSQPILTPSSSAAIIVGPSEPSQKQKVVVTSREAAGKTSSAALDIRKVAASNARMVAIKQLRRESSNEKIAVT</sequence>
<dbReference type="EMBL" id="MU157908">
    <property type="protein sequence ID" value="KAF9523910.1"/>
    <property type="molecule type" value="Genomic_DNA"/>
</dbReference>
<reference evidence="2" key="1">
    <citation type="submission" date="2020-11" db="EMBL/GenBank/DDBJ databases">
        <authorList>
            <consortium name="DOE Joint Genome Institute"/>
            <person name="Ahrendt S."/>
            <person name="Riley R."/>
            <person name="Andreopoulos W."/>
            <person name="Labutti K."/>
            <person name="Pangilinan J."/>
            <person name="Ruiz-Duenas F.J."/>
            <person name="Barrasa J.M."/>
            <person name="Sanchez-Garcia M."/>
            <person name="Camarero S."/>
            <person name="Miyauchi S."/>
            <person name="Serrano A."/>
            <person name="Linde D."/>
            <person name="Babiker R."/>
            <person name="Drula E."/>
            <person name="Ayuso-Fernandez I."/>
            <person name="Pacheco R."/>
            <person name="Padilla G."/>
            <person name="Ferreira P."/>
            <person name="Barriuso J."/>
            <person name="Kellner H."/>
            <person name="Castanera R."/>
            <person name="Alfaro M."/>
            <person name="Ramirez L."/>
            <person name="Pisabarro A.G."/>
            <person name="Kuo A."/>
            <person name="Tritt A."/>
            <person name="Lipzen A."/>
            <person name="He G."/>
            <person name="Yan M."/>
            <person name="Ng V."/>
            <person name="Cullen D."/>
            <person name="Martin F."/>
            <person name="Rosso M.-N."/>
            <person name="Henrissat B."/>
            <person name="Hibbett D."/>
            <person name="Martinez A.T."/>
            <person name="Grigoriev I.V."/>
        </authorList>
    </citation>
    <scope>NUCLEOTIDE SEQUENCE</scope>
    <source>
        <strain evidence="2">CBS 506.95</strain>
    </source>
</reference>
<dbReference type="Proteomes" id="UP000807306">
    <property type="component" value="Unassembled WGS sequence"/>
</dbReference>
<protein>
    <submittedName>
        <fullName evidence="2">Uncharacterized protein</fullName>
    </submittedName>
</protein>
<accession>A0A9P6JKJ5</accession>
<proteinExistence type="predicted"/>
<evidence type="ECO:0000313" key="3">
    <source>
        <dbReference type="Proteomes" id="UP000807306"/>
    </source>
</evidence>